<dbReference type="PROSITE" id="PS51186">
    <property type="entry name" value="GNAT"/>
    <property type="match status" value="1"/>
</dbReference>
<dbReference type="Proteomes" id="UP000502415">
    <property type="component" value="Chromosome"/>
</dbReference>
<evidence type="ECO:0000313" key="3">
    <source>
        <dbReference type="Proteomes" id="UP000502415"/>
    </source>
</evidence>
<dbReference type="InterPro" id="IPR000182">
    <property type="entry name" value="GNAT_dom"/>
</dbReference>
<dbReference type="AlphaFoldDB" id="A0A7Z2W1Y3"/>
<name>A0A7Z2W1Y3_9BURK</name>
<dbReference type="Gene3D" id="3.40.630.30">
    <property type="match status" value="1"/>
</dbReference>
<reference evidence="2 3" key="1">
    <citation type="submission" date="2020-04" db="EMBL/GenBank/DDBJ databases">
        <title>Genome sequencing of novel species.</title>
        <authorList>
            <person name="Heo J."/>
            <person name="Kim S.-J."/>
            <person name="Kim J.-S."/>
            <person name="Hong S.-B."/>
            <person name="Kwon S.-W."/>
        </authorList>
    </citation>
    <scope>NUCLEOTIDE SEQUENCE [LARGE SCALE GENOMIC DNA]</scope>
    <source>
        <strain evidence="2 3">GN2-R2</strain>
    </source>
</reference>
<proteinExistence type="predicted"/>
<evidence type="ECO:0000313" key="2">
    <source>
        <dbReference type="EMBL" id="QJE02915.1"/>
    </source>
</evidence>
<organism evidence="2 3">
    <name type="scientific">Massilia forsythiae</name>
    <dbReference type="NCBI Taxonomy" id="2728020"/>
    <lineage>
        <taxon>Bacteria</taxon>
        <taxon>Pseudomonadati</taxon>
        <taxon>Pseudomonadota</taxon>
        <taxon>Betaproteobacteria</taxon>
        <taxon>Burkholderiales</taxon>
        <taxon>Oxalobacteraceae</taxon>
        <taxon>Telluria group</taxon>
        <taxon>Massilia</taxon>
    </lineage>
</organism>
<keyword evidence="2" id="KW-0808">Transferase</keyword>
<sequence length="154" mass="17090">MDVSLQEITEDNFEDFMDMELPEHQRDLLASNAYSIAQSRFYPDYIARGIVCDGQPAGFLLYDRCAGGVAGDYAIYRFMVDHARQGRGIGRRAMAALLAELRQRPGLCRITICYHTHNERARAFYAGFGFVETGIDERGEMVAELGAAQPGAAA</sequence>
<keyword evidence="3" id="KW-1185">Reference proteome</keyword>
<accession>A0A7Z2W1Y3</accession>
<feature type="domain" description="N-acetyltransferase" evidence="1">
    <location>
        <begin position="3"/>
        <end position="152"/>
    </location>
</feature>
<gene>
    <name evidence="2" type="ORF">HH212_25375</name>
</gene>
<dbReference type="InterPro" id="IPR050276">
    <property type="entry name" value="MshD_Acetyltransferase"/>
</dbReference>
<dbReference type="SUPFAM" id="SSF55729">
    <property type="entry name" value="Acyl-CoA N-acyltransferases (Nat)"/>
    <property type="match status" value="1"/>
</dbReference>
<protein>
    <submittedName>
        <fullName evidence="2">GNAT family N-acetyltransferase</fullName>
    </submittedName>
</protein>
<dbReference type="KEGG" id="mfy:HH212_25375"/>
<dbReference type="GO" id="GO:0016747">
    <property type="term" value="F:acyltransferase activity, transferring groups other than amino-acyl groups"/>
    <property type="evidence" value="ECO:0007669"/>
    <property type="project" value="InterPro"/>
</dbReference>
<dbReference type="InterPro" id="IPR016181">
    <property type="entry name" value="Acyl_CoA_acyltransferase"/>
</dbReference>
<dbReference type="RefSeq" id="WP_170204996.1">
    <property type="nucleotide sequence ID" value="NZ_CP051685.1"/>
</dbReference>
<dbReference type="PANTHER" id="PTHR43617">
    <property type="entry name" value="L-AMINO ACID N-ACETYLTRANSFERASE"/>
    <property type="match status" value="1"/>
</dbReference>
<dbReference type="Pfam" id="PF00583">
    <property type="entry name" value="Acetyltransf_1"/>
    <property type="match status" value="1"/>
</dbReference>
<dbReference type="CDD" id="cd04301">
    <property type="entry name" value="NAT_SF"/>
    <property type="match status" value="1"/>
</dbReference>
<evidence type="ECO:0000259" key="1">
    <source>
        <dbReference type="PROSITE" id="PS51186"/>
    </source>
</evidence>
<dbReference type="EMBL" id="CP051685">
    <property type="protein sequence ID" value="QJE02915.1"/>
    <property type="molecule type" value="Genomic_DNA"/>
</dbReference>